<dbReference type="InterPro" id="IPR001646">
    <property type="entry name" value="5peptide_repeat"/>
</dbReference>
<organism evidence="2 3">
    <name type="scientific">Sulfurirhabdus autotrophica</name>
    <dbReference type="NCBI Taxonomy" id="1706046"/>
    <lineage>
        <taxon>Bacteria</taxon>
        <taxon>Pseudomonadati</taxon>
        <taxon>Pseudomonadota</taxon>
        <taxon>Betaproteobacteria</taxon>
        <taxon>Nitrosomonadales</taxon>
        <taxon>Sulfuricellaceae</taxon>
        <taxon>Sulfurirhabdus</taxon>
    </lineage>
</organism>
<gene>
    <name evidence="2" type="ORF">EDC63_11844</name>
</gene>
<dbReference type="Gene3D" id="2.160.20.80">
    <property type="entry name" value="E3 ubiquitin-protein ligase SopA"/>
    <property type="match status" value="1"/>
</dbReference>
<evidence type="ECO:0000313" key="2">
    <source>
        <dbReference type="EMBL" id="TCV82915.1"/>
    </source>
</evidence>
<feature type="coiled-coil region" evidence="1">
    <location>
        <begin position="33"/>
        <end position="105"/>
    </location>
</feature>
<evidence type="ECO:0000256" key="1">
    <source>
        <dbReference type="SAM" id="Coils"/>
    </source>
</evidence>
<dbReference type="InterPro" id="IPR051082">
    <property type="entry name" value="Pentapeptide-BTB/POZ_domain"/>
</dbReference>
<accession>A0A4R3XTB6</accession>
<proteinExistence type="predicted"/>
<name>A0A4R3XTB6_9PROT</name>
<dbReference type="Proteomes" id="UP000295367">
    <property type="component" value="Unassembled WGS sequence"/>
</dbReference>
<sequence length="363" mass="40690">MLPSIFWKIISLGSLSFILVASINCYGEVTTAATDATLQNHKLQQEIRELELKNDELASWRGKYGSLVTILVALGTLGATAFKSLSEYQKNREEREDENQRRSDERFSATVEKLASSASMPTMMTAATSILVFLKPEYPHLHEQVFRVILAALKVDELPNPVKKILVHGFEKAISVNLDSWKLEAIGLDWAGSYLKRINLKNVDLSEVDIAFSDLQYANLSKSRLYRSKGKNVHLENARLSGCNLQEARFQDAYLNDANLHDANLVSARLERADLRGAQFNRASLQEAHFDDANLLGACFVQANLKNTHFCGALFNESALKTVLNSYNNTWQKAVFDEDVWQALCKMAGFPPEGHQVCQKKSS</sequence>
<keyword evidence="1" id="KW-0175">Coiled coil</keyword>
<dbReference type="PANTHER" id="PTHR14136:SF17">
    <property type="entry name" value="BTB_POZ DOMAIN-CONTAINING PROTEIN KCTD9"/>
    <property type="match status" value="1"/>
</dbReference>
<keyword evidence="3" id="KW-1185">Reference proteome</keyword>
<dbReference type="Pfam" id="PF13599">
    <property type="entry name" value="Pentapeptide_4"/>
    <property type="match status" value="1"/>
</dbReference>
<protein>
    <submittedName>
        <fullName evidence="2">Uncharacterized protein YjbI with pentapeptide repeats</fullName>
    </submittedName>
</protein>
<dbReference type="OrthoDB" id="7304622at2"/>
<dbReference type="AlphaFoldDB" id="A0A4R3XTB6"/>
<dbReference type="RefSeq" id="WP_124946465.1">
    <property type="nucleotide sequence ID" value="NZ_BHVT01000035.1"/>
</dbReference>
<reference evidence="2 3" key="1">
    <citation type="submission" date="2019-03" db="EMBL/GenBank/DDBJ databases">
        <title>Genomic Encyclopedia of Type Strains, Phase IV (KMG-IV): sequencing the most valuable type-strain genomes for metagenomic binning, comparative biology and taxonomic classification.</title>
        <authorList>
            <person name="Goeker M."/>
        </authorList>
    </citation>
    <scope>NUCLEOTIDE SEQUENCE [LARGE SCALE GENOMIC DNA]</scope>
    <source>
        <strain evidence="2 3">DSM 100309</strain>
    </source>
</reference>
<dbReference type="EMBL" id="SMCO01000018">
    <property type="protein sequence ID" value="TCV82915.1"/>
    <property type="molecule type" value="Genomic_DNA"/>
</dbReference>
<dbReference type="SUPFAM" id="SSF141571">
    <property type="entry name" value="Pentapeptide repeat-like"/>
    <property type="match status" value="1"/>
</dbReference>
<evidence type="ECO:0000313" key="3">
    <source>
        <dbReference type="Proteomes" id="UP000295367"/>
    </source>
</evidence>
<comment type="caution">
    <text evidence="2">The sequence shown here is derived from an EMBL/GenBank/DDBJ whole genome shotgun (WGS) entry which is preliminary data.</text>
</comment>
<dbReference type="PANTHER" id="PTHR14136">
    <property type="entry name" value="BTB_POZ DOMAIN-CONTAINING PROTEIN KCTD9"/>
    <property type="match status" value="1"/>
</dbReference>